<protein>
    <submittedName>
        <fullName evidence="1">Uncharacterized protein</fullName>
    </submittedName>
</protein>
<organism evidence="1 2">
    <name type="scientific">Heracleum sosnowskyi</name>
    <dbReference type="NCBI Taxonomy" id="360622"/>
    <lineage>
        <taxon>Eukaryota</taxon>
        <taxon>Viridiplantae</taxon>
        <taxon>Streptophyta</taxon>
        <taxon>Embryophyta</taxon>
        <taxon>Tracheophyta</taxon>
        <taxon>Spermatophyta</taxon>
        <taxon>Magnoliopsida</taxon>
        <taxon>eudicotyledons</taxon>
        <taxon>Gunneridae</taxon>
        <taxon>Pentapetalae</taxon>
        <taxon>asterids</taxon>
        <taxon>campanulids</taxon>
        <taxon>Apiales</taxon>
        <taxon>Apiaceae</taxon>
        <taxon>Apioideae</taxon>
        <taxon>apioid superclade</taxon>
        <taxon>Tordylieae</taxon>
        <taxon>Tordyliinae</taxon>
        <taxon>Heracleum</taxon>
    </lineage>
</organism>
<evidence type="ECO:0000313" key="2">
    <source>
        <dbReference type="Proteomes" id="UP001237642"/>
    </source>
</evidence>
<name>A0AAD8I4J1_9APIA</name>
<sequence>MISTLGLSGFKRLFLQGRSLGAGIMALQAENCVDSESKNKIKTANDIFNRGLSRTVAVKIRINKNRIKADGQLDINLTFLNRDGQGVKREVGNQAKVINKLSLCL</sequence>
<dbReference type="Proteomes" id="UP001237642">
    <property type="component" value="Unassembled WGS sequence"/>
</dbReference>
<accession>A0AAD8I4J1</accession>
<gene>
    <name evidence="1" type="ORF">POM88_025665</name>
</gene>
<reference evidence="1" key="2">
    <citation type="submission" date="2023-05" db="EMBL/GenBank/DDBJ databases">
        <authorList>
            <person name="Schelkunov M.I."/>
        </authorList>
    </citation>
    <scope>NUCLEOTIDE SEQUENCE</scope>
    <source>
        <strain evidence="1">Hsosn_3</strain>
        <tissue evidence="1">Leaf</tissue>
    </source>
</reference>
<comment type="caution">
    <text evidence="1">The sequence shown here is derived from an EMBL/GenBank/DDBJ whole genome shotgun (WGS) entry which is preliminary data.</text>
</comment>
<dbReference type="EMBL" id="JAUIZM010000006">
    <property type="protein sequence ID" value="KAK1378921.1"/>
    <property type="molecule type" value="Genomic_DNA"/>
</dbReference>
<keyword evidence="2" id="KW-1185">Reference proteome</keyword>
<dbReference type="AlphaFoldDB" id="A0AAD8I4J1"/>
<reference evidence="1" key="1">
    <citation type="submission" date="2023-02" db="EMBL/GenBank/DDBJ databases">
        <title>Genome of toxic invasive species Heracleum sosnowskyi carries increased number of genes despite the absence of recent whole-genome duplications.</title>
        <authorList>
            <person name="Schelkunov M."/>
            <person name="Shtratnikova V."/>
            <person name="Makarenko M."/>
            <person name="Klepikova A."/>
            <person name="Omelchenko D."/>
            <person name="Novikova G."/>
            <person name="Obukhova E."/>
            <person name="Bogdanov V."/>
            <person name="Penin A."/>
            <person name="Logacheva M."/>
        </authorList>
    </citation>
    <scope>NUCLEOTIDE SEQUENCE</scope>
    <source>
        <strain evidence="1">Hsosn_3</strain>
        <tissue evidence="1">Leaf</tissue>
    </source>
</reference>
<proteinExistence type="predicted"/>
<evidence type="ECO:0000313" key="1">
    <source>
        <dbReference type="EMBL" id="KAK1378921.1"/>
    </source>
</evidence>